<dbReference type="SUPFAM" id="SSF50998">
    <property type="entry name" value="Quinoprotein alcohol dehydrogenase-like"/>
    <property type="match status" value="1"/>
</dbReference>
<dbReference type="InterPro" id="IPR011047">
    <property type="entry name" value="Quinoprotein_ADH-like_sf"/>
</dbReference>
<sequence length="672" mass="74222">MSWLTPWLVLLQVISNTLALPLVTVPQENIMDIGIDLEGNTISCSCRRNNAVFQKYNPRGNLLWSLELPSKLHASNCATRLVVTPEAIYTTGYECYTDRCDLLAAKLHHAGAILWIRYYGVAGKHFGYGITTRPNANSIYVVGSSFGVLNDDIRADTEDLIVLQLSSVDGQIEWTRQIDSFNHGIDQALDVCINEQNHLFIVGQTNGNITQGTIDSNDEGVNLHDGDIFILSLNSQGHLIWTHQLYLLGVDLCYEAGCGILIDENSIYVTGTTHGLAFLPLSARTHTTSLCFDSEFHCSNSFVVKLQVDDGSMVWSNQLTFTAFNFGRRLVQSNDGIVLAGSTTGGISLDESHIKQNAFVCQFNSMTGEIQWVHQLQNHGSSKEISSGVVMNTKKEIILAIASDDVSYLQKINSATGHEVIYCTNTISFLTNSTIVDISNWTSITIFLHRQEQVVCGNAPTIKYTTSNNSLNTTYSPALAHEMYIPSSGFLVLNEQEANLVIALALSPPSWMIESAAFTIDLSIVDNNEAIITYPSMHLVILAVPPAMPIAHLWQNITTITTIILCLFCIIASGTIKYYNHRRQVVHYSHVETTQARPSSLPPLEHLLHTMLEDPSNKLKTILQHDEKVHPSKGKGSPRKSSKGKAKPKAKKSLRAHFFRQTSNSSLGDAND</sequence>
<evidence type="ECO:0008006" key="6">
    <source>
        <dbReference type="Google" id="ProtNLM"/>
    </source>
</evidence>
<evidence type="ECO:0000256" key="1">
    <source>
        <dbReference type="SAM" id="MobiDB-lite"/>
    </source>
</evidence>
<dbReference type="AlphaFoldDB" id="A0A1W0A5E6"/>
<evidence type="ECO:0000313" key="5">
    <source>
        <dbReference type="Proteomes" id="UP000243217"/>
    </source>
</evidence>
<feature type="signal peptide" evidence="3">
    <location>
        <begin position="1"/>
        <end position="19"/>
    </location>
</feature>
<accession>A0A1W0A5E6</accession>
<feature type="compositionally biased region" description="Basic residues" evidence="1">
    <location>
        <begin position="631"/>
        <end position="658"/>
    </location>
</feature>
<gene>
    <name evidence="4" type="ORF">THRCLA_02384</name>
</gene>
<dbReference type="PANTHER" id="PTHR35580:SF1">
    <property type="entry name" value="PHYTASE-LIKE DOMAIN-CONTAINING PROTEIN"/>
    <property type="match status" value="1"/>
</dbReference>
<dbReference type="InterPro" id="IPR052918">
    <property type="entry name" value="Motility_Chemotaxis_Reg"/>
</dbReference>
<evidence type="ECO:0000313" key="4">
    <source>
        <dbReference type="EMBL" id="OQS05496.1"/>
    </source>
</evidence>
<feature type="compositionally biased region" description="Polar residues" evidence="1">
    <location>
        <begin position="660"/>
        <end position="672"/>
    </location>
</feature>
<organism evidence="4 5">
    <name type="scientific">Thraustotheca clavata</name>
    <dbReference type="NCBI Taxonomy" id="74557"/>
    <lineage>
        <taxon>Eukaryota</taxon>
        <taxon>Sar</taxon>
        <taxon>Stramenopiles</taxon>
        <taxon>Oomycota</taxon>
        <taxon>Saprolegniomycetes</taxon>
        <taxon>Saprolegniales</taxon>
        <taxon>Achlyaceae</taxon>
        <taxon>Thraustotheca</taxon>
    </lineage>
</organism>
<reference evidence="4 5" key="1">
    <citation type="journal article" date="2014" name="Genome Biol. Evol.">
        <title>The secreted proteins of Achlya hypogyna and Thraustotheca clavata identify the ancestral oomycete secretome and reveal gene acquisitions by horizontal gene transfer.</title>
        <authorList>
            <person name="Misner I."/>
            <person name="Blouin N."/>
            <person name="Leonard G."/>
            <person name="Richards T.A."/>
            <person name="Lane C.E."/>
        </authorList>
    </citation>
    <scope>NUCLEOTIDE SEQUENCE [LARGE SCALE GENOMIC DNA]</scope>
    <source>
        <strain evidence="4 5">ATCC 34112</strain>
    </source>
</reference>
<dbReference type="PANTHER" id="PTHR35580">
    <property type="entry name" value="CELL SURFACE GLYCOPROTEIN (S-LAYER PROTEIN)-LIKE PROTEIN"/>
    <property type="match status" value="1"/>
</dbReference>
<dbReference type="InterPro" id="IPR015943">
    <property type="entry name" value="WD40/YVTN_repeat-like_dom_sf"/>
</dbReference>
<feature type="region of interest" description="Disordered" evidence="1">
    <location>
        <begin position="625"/>
        <end position="672"/>
    </location>
</feature>
<feature type="chain" id="PRO_5013320405" description="Secreted protein" evidence="3">
    <location>
        <begin position="20"/>
        <end position="672"/>
    </location>
</feature>
<dbReference type="EMBL" id="JNBS01000450">
    <property type="protein sequence ID" value="OQS05496.1"/>
    <property type="molecule type" value="Genomic_DNA"/>
</dbReference>
<dbReference type="Proteomes" id="UP000243217">
    <property type="component" value="Unassembled WGS sequence"/>
</dbReference>
<keyword evidence="2" id="KW-1133">Transmembrane helix</keyword>
<keyword evidence="2" id="KW-0472">Membrane</keyword>
<feature type="transmembrane region" description="Helical" evidence="2">
    <location>
        <begin position="553"/>
        <end position="574"/>
    </location>
</feature>
<protein>
    <recommendedName>
        <fullName evidence="6">Secreted protein</fullName>
    </recommendedName>
</protein>
<comment type="caution">
    <text evidence="4">The sequence shown here is derived from an EMBL/GenBank/DDBJ whole genome shotgun (WGS) entry which is preliminary data.</text>
</comment>
<evidence type="ECO:0000256" key="2">
    <source>
        <dbReference type="SAM" id="Phobius"/>
    </source>
</evidence>
<name>A0A1W0A5E6_9STRA</name>
<dbReference type="Gene3D" id="2.130.10.10">
    <property type="entry name" value="YVTN repeat-like/Quinoprotein amine dehydrogenase"/>
    <property type="match status" value="1"/>
</dbReference>
<proteinExistence type="predicted"/>
<keyword evidence="5" id="KW-1185">Reference proteome</keyword>
<keyword evidence="2" id="KW-0812">Transmembrane</keyword>
<keyword evidence="3" id="KW-0732">Signal</keyword>
<evidence type="ECO:0000256" key="3">
    <source>
        <dbReference type="SAM" id="SignalP"/>
    </source>
</evidence>